<organism evidence="3 4">
    <name type="scientific">Thalassiosira pseudonana</name>
    <name type="common">Marine diatom</name>
    <name type="synonym">Cyclotella nana</name>
    <dbReference type="NCBI Taxonomy" id="35128"/>
    <lineage>
        <taxon>Eukaryota</taxon>
        <taxon>Sar</taxon>
        <taxon>Stramenopiles</taxon>
        <taxon>Ochrophyta</taxon>
        <taxon>Bacillariophyta</taxon>
        <taxon>Coscinodiscophyceae</taxon>
        <taxon>Thalassiosirophycidae</taxon>
        <taxon>Thalassiosirales</taxon>
        <taxon>Thalassiosiraceae</taxon>
        <taxon>Thalassiosira</taxon>
    </lineage>
</organism>
<dbReference type="Proteomes" id="UP000001449">
    <property type="component" value="Chromosome 17"/>
</dbReference>
<feature type="region of interest" description="Disordered" evidence="2">
    <location>
        <begin position="456"/>
        <end position="543"/>
    </location>
</feature>
<dbReference type="InParanoid" id="B8CED3"/>
<evidence type="ECO:0000256" key="2">
    <source>
        <dbReference type="SAM" id="MobiDB-lite"/>
    </source>
</evidence>
<proteinExistence type="predicted"/>
<dbReference type="AlphaFoldDB" id="B8CED3"/>
<gene>
    <name evidence="3" type="ORF">THAPSDRAFT_25307</name>
</gene>
<reference evidence="3 4" key="1">
    <citation type="journal article" date="2004" name="Science">
        <title>The genome of the diatom Thalassiosira pseudonana: ecology, evolution, and metabolism.</title>
        <authorList>
            <person name="Armbrust E.V."/>
            <person name="Berges J.A."/>
            <person name="Bowler C."/>
            <person name="Green B.R."/>
            <person name="Martinez D."/>
            <person name="Putnam N.H."/>
            <person name="Zhou S."/>
            <person name="Allen A.E."/>
            <person name="Apt K.E."/>
            <person name="Bechner M."/>
            <person name="Brzezinski M.A."/>
            <person name="Chaal B.K."/>
            <person name="Chiovitti A."/>
            <person name="Davis A.K."/>
            <person name="Demarest M.S."/>
            <person name="Detter J.C."/>
            <person name="Glavina T."/>
            <person name="Goodstein D."/>
            <person name="Hadi M.Z."/>
            <person name="Hellsten U."/>
            <person name="Hildebrand M."/>
            <person name="Jenkins B.D."/>
            <person name="Jurka J."/>
            <person name="Kapitonov V.V."/>
            <person name="Kroger N."/>
            <person name="Lau W.W."/>
            <person name="Lane T.W."/>
            <person name="Larimer F.W."/>
            <person name="Lippmeier J.C."/>
            <person name="Lucas S."/>
            <person name="Medina M."/>
            <person name="Montsant A."/>
            <person name="Obornik M."/>
            <person name="Parker M.S."/>
            <person name="Palenik B."/>
            <person name="Pazour G.J."/>
            <person name="Richardson P.M."/>
            <person name="Rynearson T.A."/>
            <person name="Saito M.A."/>
            <person name="Schwartz D.C."/>
            <person name="Thamatrakoln K."/>
            <person name="Valentin K."/>
            <person name="Vardi A."/>
            <person name="Wilkerson F.P."/>
            <person name="Rokhsar D.S."/>
        </authorList>
    </citation>
    <scope>NUCLEOTIDE SEQUENCE [LARGE SCALE GENOMIC DNA]</scope>
    <source>
        <strain evidence="3 4">CCMP1335</strain>
    </source>
</reference>
<dbReference type="KEGG" id="tps:THAPSDRAFT_25307"/>
<keyword evidence="1" id="KW-0175">Coiled coil</keyword>
<dbReference type="RefSeq" id="XP_002294417.1">
    <property type="nucleotide sequence ID" value="XM_002294381.1"/>
</dbReference>
<accession>B8CED3</accession>
<reference evidence="3 4" key="2">
    <citation type="journal article" date="2008" name="Nature">
        <title>The Phaeodactylum genome reveals the evolutionary history of diatom genomes.</title>
        <authorList>
            <person name="Bowler C."/>
            <person name="Allen A.E."/>
            <person name="Badger J.H."/>
            <person name="Grimwood J."/>
            <person name="Jabbari K."/>
            <person name="Kuo A."/>
            <person name="Maheswari U."/>
            <person name="Martens C."/>
            <person name="Maumus F."/>
            <person name="Otillar R.P."/>
            <person name="Rayko E."/>
            <person name="Salamov A."/>
            <person name="Vandepoele K."/>
            <person name="Beszteri B."/>
            <person name="Gruber A."/>
            <person name="Heijde M."/>
            <person name="Katinka M."/>
            <person name="Mock T."/>
            <person name="Valentin K."/>
            <person name="Verret F."/>
            <person name="Berges J.A."/>
            <person name="Brownlee C."/>
            <person name="Cadoret J.P."/>
            <person name="Chiovitti A."/>
            <person name="Choi C.J."/>
            <person name="Coesel S."/>
            <person name="De Martino A."/>
            <person name="Detter J.C."/>
            <person name="Durkin C."/>
            <person name="Falciatore A."/>
            <person name="Fournet J."/>
            <person name="Haruta M."/>
            <person name="Huysman M.J."/>
            <person name="Jenkins B.D."/>
            <person name="Jiroutova K."/>
            <person name="Jorgensen R.E."/>
            <person name="Joubert Y."/>
            <person name="Kaplan A."/>
            <person name="Kroger N."/>
            <person name="Kroth P.G."/>
            <person name="La Roche J."/>
            <person name="Lindquist E."/>
            <person name="Lommer M."/>
            <person name="Martin-Jezequel V."/>
            <person name="Lopez P.J."/>
            <person name="Lucas S."/>
            <person name="Mangogna M."/>
            <person name="McGinnis K."/>
            <person name="Medlin L.K."/>
            <person name="Montsant A."/>
            <person name="Oudot-Le Secq M.P."/>
            <person name="Napoli C."/>
            <person name="Obornik M."/>
            <person name="Parker M.S."/>
            <person name="Petit J.L."/>
            <person name="Porcel B.M."/>
            <person name="Poulsen N."/>
            <person name="Robison M."/>
            <person name="Rychlewski L."/>
            <person name="Rynearson T.A."/>
            <person name="Schmutz J."/>
            <person name="Shapiro H."/>
            <person name="Siaut M."/>
            <person name="Stanley M."/>
            <person name="Sussman M.R."/>
            <person name="Taylor A.R."/>
            <person name="Vardi A."/>
            <person name="von Dassow P."/>
            <person name="Vyverman W."/>
            <person name="Willis A."/>
            <person name="Wyrwicz L.S."/>
            <person name="Rokhsar D.S."/>
            <person name="Weissenbach J."/>
            <person name="Armbrust E.V."/>
            <person name="Green B.R."/>
            <person name="Van de Peer Y."/>
            <person name="Grigoriev I.V."/>
        </authorList>
    </citation>
    <scope>NUCLEOTIDE SEQUENCE [LARGE SCALE GENOMIC DNA]</scope>
    <source>
        <strain evidence="3 4">CCMP1335</strain>
    </source>
</reference>
<evidence type="ECO:0000256" key="1">
    <source>
        <dbReference type="SAM" id="Coils"/>
    </source>
</evidence>
<dbReference type="PaxDb" id="35128-Thaps25307"/>
<dbReference type="GeneID" id="7453087"/>
<feature type="compositionally biased region" description="Acidic residues" evidence="2">
    <location>
        <begin position="558"/>
        <end position="567"/>
    </location>
</feature>
<evidence type="ECO:0000313" key="4">
    <source>
        <dbReference type="Proteomes" id="UP000001449"/>
    </source>
</evidence>
<feature type="region of interest" description="Disordered" evidence="2">
    <location>
        <begin position="640"/>
        <end position="665"/>
    </location>
</feature>
<feature type="coiled-coil region" evidence="1">
    <location>
        <begin position="688"/>
        <end position="722"/>
    </location>
</feature>
<feature type="compositionally biased region" description="Low complexity" evidence="2">
    <location>
        <begin position="524"/>
        <end position="543"/>
    </location>
</feature>
<dbReference type="EMBL" id="CM000651">
    <property type="protein sequence ID" value="EED88251.1"/>
    <property type="molecule type" value="Genomic_DNA"/>
</dbReference>
<sequence length="728" mass="80075">MCLPPLQLLAVLDLVDNSLDASIQAQQAGEQSNFIGRCHIYPDVYDELGLGVSSETTTGIVIVNNCTGPIRSLKHALEVYDSSKVASGAGQVGENGVGLKQACATMSDLSFVLTKNESTCELGIIAESLQRVEGCYVNQIGIEGQLRSLCRVSDHRDVAECIAMYGAAKSGGLPDLNVGINRLSNHFNKICNFHGNDYVFAVILDKIRHGHSNAAVEPTVDGEQKACVESLLRDMKEQMPKIYLHVPESFDFRIKNSNLEFKHWSKRLVEFTSFTVRVGKKVEWQQTVAKHDIIDGSVYDLRVFVGFDGWRITDRDAKKEATLHIYSRQSGRLISTVPDARTLLSLTAGGTQFCQALTILIDDYKGMLPLNPTKQEATGEIHKENLFKSVGSIVTYFYHYNLKKYGKKKMLTEAISEFGTAILQDEISHSHNHLKSLDTATLTTFTNFNFKKYGSDSLRVDSTKNPPQIRLGVDTRYRLQPRVAAEGGRKRKANKGAVDEPVPRRARSSANYEAEDVSSNAGIPSAAAPYRHSSSRSRSVPVRSASWGVAAVTRLLDDDHDDSDGESEPPPARAAASSRSSVLSSSSRPVADLLFDSDEEVLDLEQEGNTTNSGNGEDEEDDIKPAAALSSASGSAAKLAYTGKSGDDNTTTNTKSTNPYHGMFPSDDSVDDEVLGVDHYRELCSNLTKKLVERKRNHRRELAEKDERIRQLEQRVSLLEGKGKNGYL</sequence>
<evidence type="ECO:0000313" key="3">
    <source>
        <dbReference type="EMBL" id="EED88251.1"/>
    </source>
</evidence>
<keyword evidence="4" id="KW-1185">Reference proteome</keyword>
<feature type="region of interest" description="Disordered" evidence="2">
    <location>
        <begin position="557"/>
        <end position="588"/>
    </location>
</feature>
<dbReference type="HOGENOM" id="CLU_380609_0_0_1"/>
<name>B8CED3_THAPS</name>
<feature type="compositionally biased region" description="Low complexity" evidence="2">
    <location>
        <begin position="573"/>
        <end position="588"/>
    </location>
</feature>
<feature type="compositionally biased region" description="Low complexity" evidence="2">
    <location>
        <begin position="640"/>
        <end position="657"/>
    </location>
</feature>
<protein>
    <submittedName>
        <fullName evidence="3">Uncharacterized protein</fullName>
    </submittedName>
</protein>